<organism evidence="9 10">
    <name type="scientific">Rhypophila decipiens</name>
    <dbReference type="NCBI Taxonomy" id="261697"/>
    <lineage>
        <taxon>Eukaryota</taxon>
        <taxon>Fungi</taxon>
        <taxon>Dikarya</taxon>
        <taxon>Ascomycota</taxon>
        <taxon>Pezizomycotina</taxon>
        <taxon>Sordariomycetes</taxon>
        <taxon>Sordariomycetidae</taxon>
        <taxon>Sordariales</taxon>
        <taxon>Naviculisporaceae</taxon>
        <taxon>Rhypophila</taxon>
    </lineage>
</organism>
<dbReference type="PANTHER" id="PTHR33048">
    <property type="entry name" value="PTH11-LIKE INTEGRAL MEMBRANE PROTEIN (AFU_ORTHOLOGUE AFUA_5G11245)"/>
    <property type="match status" value="1"/>
</dbReference>
<evidence type="ECO:0000256" key="4">
    <source>
        <dbReference type="ARBA" id="ARBA00023136"/>
    </source>
</evidence>
<comment type="subcellular location">
    <subcellularLocation>
        <location evidence="1">Membrane</location>
        <topology evidence="1">Multi-pass membrane protein</topology>
    </subcellularLocation>
</comment>
<keyword evidence="2 7" id="KW-0812">Transmembrane</keyword>
<name>A0AAN7B4A9_9PEZI</name>
<reference evidence="9" key="2">
    <citation type="submission" date="2023-05" db="EMBL/GenBank/DDBJ databases">
        <authorList>
            <consortium name="Lawrence Berkeley National Laboratory"/>
            <person name="Steindorff A."/>
            <person name="Hensen N."/>
            <person name="Bonometti L."/>
            <person name="Westerberg I."/>
            <person name="Brannstrom I.O."/>
            <person name="Guillou S."/>
            <person name="Cros-Aarteil S."/>
            <person name="Calhoun S."/>
            <person name="Haridas S."/>
            <person name="Kuo A."/>
            <person name="Mondo S."/>
            <person name="Pangilinan J."/>
            <person name="Riley R."/>
            <person name="Labutti K."/>
            <person name="Andreopoulos B."/>
            <person name="Lipzen A."/>
            <person name="Chen C."/>
            <person name="Yanf M."/>
            <person name="Daum C."/>
            <person name="Ng V."/>
            <person name="Clum A."/>
            <person name="Ohm R."/>
            <person name="Martin F."/>
            <person name="Silar P."/>
            <person name="Natvig D."/>
            <person name="Lalanne C."/>
            <person name="Gautier V."/>
            <person name="Ament-Velasquez S.L."/>
            <person name="Kruys A."/>
            <person name="Hutchinson M.I."/>
            <person name="Powell A.J."/>
            <person name="Barry K."/>
            <person name="Miller A.N."/>
            <person name="Grigoriev I.V."/>
            <person name="Debuchy R."/>
            <person name="Gladieux P."/>
            <person name="Thoren M.H."/>
            <person name="Johannesson H."/>
        </authorList>
    </citation>
    <scope>NUCLEOTIDE SEQUENCE</scope>
    <source>
        <strain evidence="9">PSN293</strain>
    </source>
</reference>
<evidence type="ECO:0000256" key="7">
    <source>
        <dbReference type="SAM" id="Phobius"/>
    </source>
</evidence>
<protein>
    <recommendedName>
        <fullName evidence="8">Rhodopsin domain-containing protein</fullName>
    </recommendedName>
</protein>
<feature type="domain" description="Rhodopsin" evidence="8">
    <location>
        <begin position="41"/>
        <end position="282"/>
    </location>
</feature>
<feature type="transmembrane region" description="Helical" evidence="7">
    <location>
        <begin position="23"/>
        <end position="45"/>
    </location>
</feature>
<comment type="caution">
    <text evidence="9">The sequence shown here is derived from an EMBL/GenBank/DDBJ whole genome shotgun (WGS) entry which is preliminary data.</text>
</comment>
<feature type="transmembrane region" description="Helical" evidence="7">
    <location>
        <begin position="177"/>
        <end position="205"/>
    </location>
</feature>
<evidence type="ECO:0000256" key="3">
    <source>
        <dbReference type="ARBA" id="ARBA00022989"/>
    </source>
</evidence>
<feature type="transmembrane region" description="Helical" evidence="7">
    <location>
        <begin position="217"/>
        <end position="235"/>
    </location>
</feature>
<dbReference type="AlphaFoldDB" id="A0AAN7B4A9"/>
<keyword evidence="10" id="KW-1185">Reference proteome</keyword>
<accession>A0AAN7B4A9</accession>
<evidence type="ECO:0000313" key="10">
    <source>
        <dbReference type="Proteomes" id="UP001301769"/>
    </source>
</evidence>
<evidence type="ECO:0000259" key="8">
    <source>
        <dbReference type="Pfam" id="PF20684"/>
    </source>
</evidence>
<feature type="transmembrane region" description="Helical" evidence="7">
    <location>
        <begin position="108"/>
        <end position="128"/>
    </location>
</feature>
<dbReference type="InterPro" id="IPR052337">
    <property type="entry name" value="SAT4-like"/>
</dbReference>
<comment type="similarity">
    <text evidence="5">Belongs to the SAT4 family.</text>
</comment>
<gene>
    <name evidence="9" type="ORF">QBC37DRAFT_322281</name>
</gene>
<evidence type="ECO:0000313" key="9">
    <source>
        <dbReference type="EMBL" id="KAK4210398.1"/>
    </source>
</evidence>
<feature type="region of interest" description="Disordered" evidence="6">
    <location>
        <begin position="319"/>
        <end position="364"/>
    </location>
</feature>
<reference evidence="9" key="1">
    <citation type="journal article" date="2023" name="Mol. Phylogenet. Evol.">
        <title>Genome-scale phylogeny and comparative genomics of the fungal order Sordariales.</title>
        <authorList>
            <person name="Hensen N."/>
            <person name="Bonometti L."/>
            <person name="Westerberg I."/>
            <person name="Brannstrom I.O."/>
            <person name="Guillou S."/>
            <person name="Cros-Aarteil S."/>
            <person name="Calhoun S."/>
            <person name="Haridas S."/>
            <person name="Kuo A."/>
            <person name="Mondo S."/>
            <person name="Pangilinan J."/>
            <person name="Riley R."/>
            <person name="LaButti K."/>
            <person name="Andreopoulos B."/>
            <person name="Lipzen A."/>
            <person name="Chen C."/>
            <person name="Yan M."/>
            <person name="Daum C."/>
            <person name="Ng V."/>
            <person name="Clum A."/>
            <person name="Steindorff A."/>
            <person name="Ohm R.A."/>
            <person name="Martin F."/>
            <person name="Silar P."/>
            <person name="Natvig D.O."/>
            <person name="Lalanne C."/>
            <person name="Gautier V."/>
            <person name="Ament-Velasquez S.L."/>
            <person name="Kruys A."/>
            <person name="Hutchinson M.I."/>
            <person name="Powell A.J."/>
            <person name="Barry K."/>
            <person name="Miller A.N."/>
            <person name="Grigoriev I.V."/>
            <person name="Debuchy R."/>
            <person name="Gladieux P."/>
            <person name="Hiltunen Thoren M."/>
            <person name="Johannesson H."/>
        </authorList>
    </citation>
    <scope>NUCLEOTIDE SEQUENCE</scope>
    <source>
        <strain evidence="9">PSN293</strain>
    </source>
</reference>
<dbReference type="Pfam" id="PF20684">
    <property type="entry name" value="Fung_rhodopsin"/>
    <property type="match status" value="1"/>
</dbReference>
<keyword evidence="3 7" id="KW-1133">Transmembrane helix</keyword>
<dbReference type="InterPro" id="IPR049326">
    <property type="entry name" value="Rhodopsin_dom_fungi"/>
</dbReference>
<feature type="transmembrane region" description="Helical" evidence="7">
    <location>
        <begin position="57"/>
        <end position="76"/>
    </location>
</feature>
<dbReference type="Proteomes" id="UP001301769">
    <property type="component" value="Unassembled WGS sequence"/>
</dbReference>
<dbReference type="PANTHER" id="PTHR33048:SF47">
    <property type="entry name" value="INTEGRAL MEMBRANE PROTEIN-RELATED"/>
    <property type="match status" value="1"/>
</dbReference>
<evidence type="ECO:0000256" key="1">
    <source>
        <dbReference type="ARBA" id="ARBA00004141"/>
    </source>
</evidence>
<feature type="compositionally biased region" description="Polar residues" evidence="6">
    <location>
        <begin position="326"/>
        <end position="339"/>
    </location>
</feature>
<feature type="transmembrane region" description="Helical" evidence="7">
    <location>
        <begin position="135"/>
        <end position="157"/>
    </location>
</feature>
<proteinExistence type="inferred from homology"/>
<dbReference type="GO" id="GO:0016020">
    <property type="term" value="C:membrane"/>
    <property type="evidence" value="ECO:0007669"/>
    <property type="project" value="UniProtKB-SubCell"/>
</dbReference>
<sequence>MSNSSVTTDLVEPPDGDVNKGPIVLAITYATTSIALLAVAMRMFVRVKVVKSVGWDDYAILLASAMAILVLAWEIMSVNHGNGRHAYYLSEYDKVQASKWSRLTVPPNLTACTLARVSFCLFLMRIVNRQRMYTIFLWSVVFITSVTTLATVINLLASCKPIDKLWNPKHPGTCVPGIQNVAFGLTQSSAAIAADFLLAVFPILILRKLNMALKTKIALGVLMGMGLFVGIAALIKTREVYSVGRRTDITWSTFTLTCFSIIEQNIGILAVSIPACRPLFSRYFKIGGSSGKNPKEYDLEGPSGRRGAAHGAGYDLGNMSGKKKSQISVPNSVHVSSSRKMADMDENGSESSLVAKGSVGDSLDGVGITKTVSVSMRSYRYEGDGKM</sequence>
<dbReference type="EMBL" id="MU858176">
    <property type="protein sequence ID" value="KAK4210398.1"/>
    <property type="molecule type" value="Genomic_DNA"/>
</dbReference>
<evidence type="ECO:0000256" key="6">
    <source>
        <dbReference type="SAM" id="MobiDB-lite"/>
    </source>
</evidence>
<keyword evidence="4 7" id="KW-0472">Membrane</keyword>
<evidence type="ECO:0000256" key="2">
    <source>
        <dbReference type="ARBA" id="ARBA00022692"/>
    </source>
</evidence>
<evidence type="ECO:0000256" key="5">
    <source>
        <dbReference type="ARBA" id="ARBA00038359"/>
    </source>
</evidence>